<dbReference type="Pfam" id="PF07364">
    <property type="entry name" value="DUF1485"/>
    <property type="match status" value="1"/>
</dbReference>
<organism evidence="2 3">
    <name type="scientific">Paenibacillus eucommiae</name>
    <dbReference type="NCBI Taxonomy" id="1355755"/>
    <lineage>
        <taxon>Bacteria</taxon>
        <taxon>Bacillati</taxon>
        <taxon>Bacillota</taxon>
        <taxon>Bacilli</taxon>
        <taxon>Bacillales</taxon>
        <taxon>Paenibacillaceae</taxon>
        <taxon>Paenibacillus</taxon>
    </lineage>
</organism>
<keyword evidence="3" id="KW-1185">Reference proteome</keyword>
<protein>
    <submittedName>
        <fullName evidence="2">Microcystin degradation protein MlrC</fullName>
    </submittedName>
</protein>
<gene>
    <name evidence="2" type="ORF">J2Z66_001106</name>
</gene>
<feature type="domain" description="Microcystin LR degradation protein MlrC N-terminal" evidence="1">
    <location>
        <begin position="2"/>
        <end position="152"/>
    </location>
</feature>
<dbReference type="Proteomes" id="UP001519287">
    <property type="component" value="Unassembled WGS sequence"/>
</dbReference>
<name>A0ABS4IPL9_9BACL</name>
<evidence type="ECO:0000313" key="2">
    <source>
        <dbReference type="EMBL" id="MBP1989508.1"/>
    </source>
</evidence>
<comment type="caution">
    <text evidence="2">The sequence shown here is derived from an EMBL/GenBank/DDBJ whole genome shotgun (WGS) entry which is preliminary data.</text>
</comment>
<reference evidence="2 3" key="1">
    <citation type="submission" date="2021-03" db="EMBL/GenBank/DDBJ databases">
        <title>Genomic Encyclopedia of Type Strains, Phase IV (KMG-IV): sequencing the most valuable type-strain genomes for metagenomic binning, comparative biology and taxonomic classification.</title>
        <authorList>
            <person name="Goeker M."/>
        </authorList>
    </citation>
    <scope>NUCLEOTIDE SEQUENCE [LARGE SCALE GENOMIC DNA]</scope>
    <source>
        <strain evidence="2 3">DSM 26048</strain>
    </source>
</reference>
<sequence>MRVIVGGIIQESNTFSKATSTIEDFRRNYYRVDEQLLAVQTEINELSGFNKAANEQGAELLGTVYTQTVSSGKISRASLNELKNQLYERVQRYLPCDGLLFAMHGAWVAEDEDDASGEILSELREMVGPVTPIVISLDSHANLTKKMVRSVTELLVTGHSRILISWRQDTKRLTCYSILCEGNAIRLSVL</sequence>
<evidence type="ECO:0000313" key="3">
    <source>
        <dbReference type="Proteomes" id="UP001519287"/>
    </source>
</evidence>
<proteinExistence type="predicted"/>
<dbReference type="InterPro" id="IPR015995">
    <property type="entry name" value="MlrC_N"/>
</dbReference>
<dbReference type="EMBL" id="JAGGLB010000003">
    <property type="protein sequence ID" value="MBP1989508.1"/>
    <property type="molecule type" value="Genomic_DNA"/>
</dbReference>
<accession>A0ABS4IPL9</accession>
<evidence type="ECO:0000259" key="1">
    <source>
        <dbReference type="Pfam" id="PF07364"/>
    </source>
</evidence>